<dbReference type="InterPro" id="IPR010902">
    <property type="entry name" value="NUMOD4"/>
</dbReference>
<name>A0A8H7U8D8_9FUNG</name>
<dbReference type="GO" id="GO:0003887">
    <property type="term" value="F:DNA-directed DNA polymerase activity"/>
    <property type="evidence" value="ECO:0007669"/>
    <property type="project" value="InterPro"/>
</dbReference>
<dbReference type="SUPFAM" id="SSF53098">
    <property type="entry name" value="Ribonuclease H-like"/>
    <property type="match status" value="1"/>
</dbReference>
<dbReference type="InterPro" id="IPR043502">
    <property type="entry name" value="DNA/RNA_pol_sf"/>
</dbReference>
<gene>
    <name evidence="2" type="ORF">INT44_002507</name>
</gene>
<dbReference type="SUPFAM" id="SSF56672">
    <property type="entry name" value="DNA/RNA polymerases"/>
    <property type="match status" value="1"/>
</dbReference>
<feature type="domain" description="DNA-directed DNA polymerase family A palm" evidence="1">
    <location>
        <begin position="527"/>
        <end position="825"/>
    </location>
</feature>
<reference evidence="2" key="1">
    <citation type="submission" date="2020-12" db="EMBL/GenBank/DDBJ databases">
        <title>Metabolic potential, ecology and presence of endohyphal bacteria is reflected in genomic diversity of Mucoromycotina.</title>
        <authorList>
            <person name="Muszewska A."/>
            <person name="Okrasinska A."/>
            <person name="Steczkiewicz K."/>
            <person name="Drgas O."/>
            <person name="Orlowska M."/>
            <person name="Perlinska-Lenart U."/>
            <person name="Aleksandrzak-Piekarczyk T."/>
            <person name="Szatraj K."/>
            <person name="Zielenkiewicz U."/>
            <person name="Pilsyk S."/>
            <person name="Malc E."/>
            <person name="Mieczkowski P."/>
            <person name="Kruszewska J.S."/>
            <person name="Biernat P."/>
            <person name="Pawlowska J."/>
        </authorList>
    </citation>
    <scope>NUCLEOTIDE SEQUENCE</scope>
    <source>
        <strain evidence="2">WA0000051536</strain>
    </source>
</reference>
<dbReference type="Gene3D" id="1.10.150.20">
    <property type="entry name" value="5' to 3' exonuclease, C-terminal subdomain"/>
    <property type="match status" value="1"/>
</dbReference>
<organism evidence="2 3">
    <name type="scientific">Umbelopsis vinacea</name>
    <dbReference type="NCBI Taxonomy" id="44442"/>
    <lineage>
        <taxon>Eukaryota</taxon>
        <taxon>Fungi</taxon>
        <taxon>Fungi incertae sedis</taxon>
        <taxon>Mucoromycota</taxon>
        <taxon>Mucoromycotina</taxon>
        <taxon>Umbelopsidomycetes</taxon>
        <taxon>Umbelopsidales</taxon>
        <taxon>Umbelopsidaceae</taxon>
        <taxon>Umbelopsis</taxon>
    </lineage>
</organism>
<dbReference type="GO" id="GO:0016788">
    <property type="term" value="F:hydrolase activity, acting on ester bonds"/>
    <property type="evidence" value="ECO:0007669"/>
    <property type="project" value="InterPro"/>
</dbReference>
<comment type="caution">
    <text evidence="2">The sequence shown here is derived from an EMBL/GenBank/DDBJ whole genome shotgun (WGS) entry which is preliminary data.</text>
</comment>
<dbReference type="SUPFAM" id="SSF54060">
    <property type="entry name" value="His-Me finger endonucleases"/>
    <property type="match status" value="1"/>
</dbReference>
<sequence length="861" mass="96226">MEEWRDIPGFEGRYQVSDQGRVRNVRKGNVKKPSPDKDGYLCLTLYIGRKGYSRKVHRLVAQAFLPNPTGLPDVNHDDGVKAHNAVGNLEWSTHKGNGEHAARTGLMARGDKHGIAKLRAAQIPLIRRALEAAEPMAKIAARYSSYHDLETFSPTPIKNGTHIYSEKAEVMLWAYALEDGPVKVWDLTTGAPMPADLEAIIDDEDCLMIWHNGGMFDRTVLSHAMPEVYARIAPHRWFDTLVQAYAHSLPGSLDLLCTIMGVPVDQAKHKDGRTFIQLFCVPRRSDGGRNTRLTHPEQWARFVAYAGGDITSMRVIHKKMPSWNYAAGKPEHKLWLLDQVINQRGMCVDTDLARAAVKAIDRAQKGHAARTAELTDGEVQKTTQRDKLLKYLLAEYDIELPDMKKSTLERRINDPDLPDPLRELLAIRLEATMTSSSKYKTLLKSVSSDGRLRGTQQFCGANRTGRVAHRGLQPGNMPRPNVDLMKLELGVEKLADGDAERYTAMGIEALKADCADQIFGNVMGLTSNVIRGSIIVPEGKKLVVSDLSNIEGRVAAWLSGEDWKLQAFRDYDTILGIDAKGKEIRKGLDLYILAYARSFGVDPADVDKAMRQLGKVQELALAYEGGVGAFVTFTLTYKMELEAIRAAVFAALDLVDPDVVREARNAWEWASKQKRTLGLEKDVYIACDILKRAWRNAHPQTSSYWPELKDAAISAICSPGKTVRARRIVLRRDGNWLRVQMPSGRQLCYIAPRVDDSGQISYMGVNQYTRKWQRVKTYGGKLFENLCQAVARDVLFENMPQVENTGYEILLSIHDELLTEAPDTDDYNADGLSALMATVPSWAEGLPLSAGGFDGYRYRKD</sequence>
<proteinExistence type="predicted"/>
<protein>
    <recommendedName>
        <fullName evidence="1">DNA-directed DNA polymerase family A palm domain-containing protein</fullName>
    </recommendedName>
</protein>
<dbReference type="GO" id="GO:0006260">
    <property type="term" value="P:DNA replication"/>
    <property type="evidence" value="ECO:0007669"/>
    <property type="project" value="InterPro"/>
</dbReference>
<dbReference type="Pfam" id="PF07463">
    <property type="entry name" value="NUMOD4"/>
    <property type="match status" value="1"/>
</dbReference>
<accession>A0A8H7U8D8</accession>
<dbReference type="Gene3D" id="3.90.75.20">
    <property type="match status" value="1"/>
</dbReference>
<dbReference type="InterPro" id="IPR001098">
    <property type="entry name" value="DNA-dir_DNA_pol_A_palm_dom"/>
</dbReference>
<dbReference type="GO" id="GO:0003677">
    <property type="term" value="F:DNA binding"/>
    <property type="evidence" value="ECO:0007669"/>
    <property type="project" value="InterPro"/>
</dbReference>
<dbReference type="InterPro" id="IPR044925">
    <property type="entry name" value="His-Me_finger_sf"/>
</dbReference>
<dbReference type="SMART" id="SM00482">
    <property type="entry name" value="POLAc"/>
    <property type="match status" value="1"/>
</dbReference>
<keyword evidence="3" id="KW-1185">Reference proteome</keyword>
<dbReference type="InterPro" id="IPR012337">
    <property type="entry name" value="RNaseH-like_sf"/>
</dbReference>
<evidence type="ECO:0000313" key="2">
    <source>
        <dbReference type="EMBL" id="KAG2171862.1"/>
    </source>
</evidence>
<evidence type="ECO:0000259" key="1">
    <source>
        <dbReference type="SMART" id="SM00482"/>
    </source>
</evidence>
<dbReference type="EMBL" id="JAEPRA010000030">
    <property type="protein sequence ID" value="KAG2171862.1"/>
    <property type="molecule type" value="Genomic_DNA"/>
</dbReference>
<dbReference type="AlphaFoldDB" id="A0A8H7U8D8"/>
<dbReference type="OrthoDB" id="10067412at2759"/>
<dbReference type="Proteomes" id="UP000612746">
    <property type="component" value="Unassembled WGS sequence"/>
</dbReference>
<evidence type="ECO:0000313" key="3">
    <source>
        <dbReference type="Proteomes" id="UP000612746"/>
    </source>
</evidence>